<organism evidence="3 4">
    <name type="scientific">Litchfieldia luteola</name>
    <dbReference type="NCBI Taxonomy" id="682179"/>
    <lineage>
        <taxon>Bacteria</taxon>
        <taxon>Bacillati</taxon>
        <taxon>Bacillota</taxon>
        <taxon>Bacilli</taxon>
        <taxon>Bacillales</taxon>
        <taxon>Bacillaceae</taxon>
        <taxon>Litchfieldia</taxon>
    </lineage>
</organism>
<dbReference type="Pfam" id="PF25842">
    <property type="entry name" value="NfeD_TM"/>
    <property type="match status" value="1"/>
</dbReference>
<gene>
    <name evidence="3" type="ORF">IMZ08_01900</name>
</gene>
<dbReference type="RefSeq" id="WP_193534300.1">
    <property type="nucleotide sequence ID" value="NZ_JADCLJ010000006.1"/>
</dbReference>
<keyword evidence="1" id="KW-0472">Membrane</keyword>
<keyword evidence="4" id="KW-1185">Reference proteome</keyword>
<name>A0ABR9QE92_9BACI</name>
<evidence type="ECO:0000259" key="2">
    <source>
        <dbReference type="Pfam" id="PF25842"/>
    </source>
</evidence>
<proteinExistence type="predicted"/>
<dbReference type="Gene3D" id="2.40.50.140">
    <property type="entry name" value="Nucleic acid-binding proteins"/>
    <property type="match status" value="1"/>
</dbReference>
<evidence type="ECO:0000313" key="3">
    <source>
        <dbReference type="EMBL" id="MBE4906810.1"/>
    </source>
</evidence>
<accession>A0ABR9QE92</accession>
<feature type="transmembrane region" description="Helical" evidence="1">
    <location>
        <begin position="44"/>
        <end position="64"/>
    </location>
</feature>
<feature type="transmembrane region" description="Helical" evidence="1">
    <location>
        <begin position="70"/>
        <end position="96"/>
    </location>
</feature>
<protein>
    <submittedName>
        <fullName evidence="3">NfeD family protein</fullName>
    </submittedName>
</protein>
<dbReference type="InterPro" id="IPR058653">
    <property type="entry name" value="NfeD2_TM"/>
</dbReference>
<evidence type="ECO:0000313" key="4">
    <source>
        <dbReference type="Proteomes" id="UP001516662"/>
    </source>
</evidence>
<comment type="caution">
    <text evidence="3">The sequence shown here is derived from an EMBL/GenBank/DDBJ whole genome shotgun (WGS) entry which is preliminary data.</text>
</comment>
<feature type="domain" description="Membrane protein NfeD2 N-terminal transmembrane" evidence="2">
    <location>
        <begin position="1"/>
        <end position="103"/>
    </location>
</feature>
<evidence type="ECO:0000256" key="1">
    <source>
        <dbReference type="SAM" id="Phobius"/>
    </source>
</evidence>
<dbReference type="EMBL" id="JADCLJ010000006">
    <property type="protein sequence ID" value="MBE4906810.1"/>
    <property type="molecule type" value="Genomic_DNA"/>
</dbReference>
<keyword evidence="1" id="KW-0812">Transmembrane</keyword>
<keyword evidence="1" id="KW-1133">Transmembrane helix</keyword>
<sequence>MELFGYSLQEIYLFGLIIGGIFTLLYILFGDILEGIFEAIPDGVLNPTLIFSFVTIFSATGYLFEKLSPLNSFIVFMISVILALFSVILLNIFVLIPLRSAEESIVFTEDDLKGRLGKVIISIPEDGFGEVVLEGNSGTLSMSAKSFDDDPIPYDKEVLVIDVKESVLYVKAYDSFN</sequence>
<feature type="transmembrane region" description="Helical" evidence="1">
    <location>
        <begin position="12"/>
        <end position="32"/>
    </location>
</feature>
<dbReference type="InterPro" id="IPR012340">
    <property type="entry name" value="NA-bd_OB-fold"/>
</dbReference>
<dbReference type="Proteomes" id="UP001516662">
    <property type="component" value="Unassembled WGS sequence"/>
</dbReference>
<reference evidence="3 4" key="1">
    <citation type="submission" date="2020-10" db="EMBL/GenBank/DDBJ databases">
        <title>Bacillus sp. HD4P25, an endophyte from a halophyte.</title>
        <authorList>
            <person name="Sun J.-Q."/>
        </authorList>
    </citation>
    <scope>NUCLEOTIDE SEQUENCE [LARGE SCALE GENOMIC DNA]</scope>
    <source>
        <strain evidence="3 4">YIM 93174</strain>
    </source>
</reference>